<keyword evidence="3" id="KW-1185">Reference proteome</keyword>
<proteinExistence type="predicted"/>
<dbReference type="RefSeq" id="WP_152945452.1">
    <property type="nucleotide sequence ID" value="NZ_WHYR01000008.1"/>
</dbReference>
<dbReference type="GO" id="GO:0003677">
    <property type="term" value="F:DNA binding"/>
    <property type="evidence" value="ECO:0007669"/>
    <property type="project" value="UniProtKB-KW"/>
</dbReference>
<dbReference type="Pfam" id="PF04014">
    <property type="entry name" value="MazE_antitoxin"/>
    <property type="match status" value="1"/>
</dbReference>
<accession>A0A6N7INM9</accession>
<dbReference type="PANTHER" id="PTHR34860:SF6">
    <property type="entry name" value="REPRESSOR-LIKE PROTEIN SSO7C3"/>
    <property type="match status" value="1"/>
</dbReference>
<dbReference type="PANTHER" id="PTHR34860">
    <property type="entry name" value="REPRESSOR-LIKE PROTEIN SSO7C3"/>
    <property type="match status" value="1"/>
</dbReference>
<organism evidence="2 3">
    <name type="scientific">Desulfofundulus thermobenzoicus</name>
    <dbReference type="NCBI Taxonomy" id="29376"/>
    <lineage>
        <taxon>Bacteria</taxon>
        <taxon>Bacillati</taxon>
        <taxon>Bacillota</taxon>
        <taxon>Clostridia</taxon>
        <taxon>Eubacteriales</taxon>
        <taxon>Peptococcaceae</taxon>
        <taxon>Desulfofundulus</taxon>
    </lineage>
</organism>
<name>A0A6N7INM9_9FIRM</name>
<comment type="caution">
    <text evidence="2">The sequence shown here is derived from an EMBL/GenBank/DDBJ whole genome shotgun (WGS) entry which is preliminary data.</text>
</comment>
<dbReference type="OrthoDB" id="9811597at2"/>
<protein>
    <submittedName>
        <fullName evidence="2">AbrB/MazE/SpoVT family DNA-binding domain-containing protein</fullName>
    </submittedName>
</protein>
<feature type="domain" description="SpoVT-AbrB" evidence="1">
    <location>
        <begin position="4"/>
        <end position="50"/>
    </location>
</feature>
<reference evidence="2 3" key="1">
    <citation type="submission" date="2019-10" db="EMBL/GenBank/DDBJ databases">
        <title>Comparative genomics of sulfur disproportionating microorganisms.</title>
        <authorList>
            <person name="Ward L.M."/>
            <person name="Bertran E."/>
            <person name="Johnston D."/>
        </authorList>
    </citation>
    <scope>NUCLEOTIDE SEQUENCE [LARGE SCALE GENOMIC DNA]</scope>
    <source>
        <strain evidence="2 3">DSM 14055</strain>
    </source>
</reference>
<dbReference type="SMART" id="SM00966">
    <property type="entry name" value="SpoVT_AbrB"/>
    <property type="match status" value="1"/>
</dbReference>
<dbReference type="SUPFAM" id="SSF89447">
    <property type="entry name" value="AbrB/MazE/MraZ-like"/>
    <property type="match status" value="1"/>
</dbReference>
<evidence type="ECO:0000313" key="2">
    <source>
        <dbReference type="EMBL" id="MQL51530.1"/>
    </source>
</evidence>
<dbReference type="Gene3D" id="2.10.260.10">
    <property type="match status" value="1"/>
</dbReference>
<dbReference type="AlphaFoldDB" id="A0A6N7INM9"/>
<dbReference type="InterPro" id="IPR037914">
    <property type="entry name" value="SpoVT-AbrB_sf"/>
</dbReference>
<dbReference type="InterPro" id="IPR052975">
    <property type="entry name" value="Repressor-like_regulatory"/>
</dbReference>
<gene>
    <name evidence="2" type="ORF">GFC01_04475</name>
</gene>
<dbReference type="Proteomes" id="UP000441717">
    <property type="component" value="Unassembled WGS sequence"/>
</dbReference>
<sequence length="91" mass="10161">MAITVVSTRGQVVIPVEIRKKLNIKEGDVLSVHIDEGGRIVLKSQRKKQVKKGIVEKTAGLLSDMEMSGMEYVESIRRNQSISNIKQRAGR</sequence>
<dbReference type="InterPro" id="IPR007159">
    <property type="entry name" value="SpoVT-AbrB_dom"/>
</dbReference>
<evidence type="ECO:0000259" key="1">
    <source>
        <dbReference type="SMART" id="SM00966"/>
    </source>
</evidence>
<evidence type="ECO:0000313" key="3">
    <source>
        <dbReference type="Proteomes" id="UP000441717"/>
    </source>
</evidence>
<keyword evidence="2" id="KW-0238">DNA-binding</keyword>
<dbReference type="EMBL" id="WHYR01000008">
    <property type="protein sequence ID" value="MQL51530.1"/>
    <property type="molecule type" value="Genomic_DNA"/>
</dbReference>
<dbReference type="NCBIfam" id="TIGR01439">
    <property type="entry name" value="lp_hng_hel_AbrB"/>
    <property type="match status" value="1"/>
</dbReference>